<organism evidence="2 3">
    <name type="scientific">Mesorhizobium hungaricum</name>
    <dbReference type="NCBI Taxonomy" id="1566387"/>
    <lineage>
        <taxon>Bacteria</taxon>
        <taxon>Pseudomonadati</taxon>
        <taxon>Pseudomonadota</taxon>
        <taxon>Alphaproteobacteria</taxon>
        <taxon>Hyphomicrobiales</taxon>
        <taxon>Phyllobacteriaceae</taxon>
        <taxon>Mesorhizobium</taxon>
    </lineage>
</organism>
<dbReference type="Proteomes" id="UP000094412">
    <property type="component" value="Unassembled WGS sequence"/>
</dbReference>
<dbReference type="OrthoDB" id="9805504at2"/>
<proteinExistence type="predicted"/>
<feature type="chain" id="PRO_5008659515" evidence="1">
    <location>
        <begin position="19"/>
        <end position="134"/>
    </location>
</feature>
<gene>
    <name evidence="2" type="ORF">QV13_14600</name>
</gene>
<sequence length="134" mass="13710">MIAACALAAGTAATPAAADPCTAPVPTRAGHSFSGQVRYVGDGDSLCVGDSPDPTTWIEVRLADFDAPELHAAFGARAKASLEDVALGRAAFCTAVRGRNGRVQVYDRVIAVCRISGQSIGTLLRQVGAPQGGR</sequence>
<comment type="caution">
    <text evidence="2">The sequence shown here is derived from an EMBL/GenBank/DDBJ whole genome shotgun (WGS) entry which is preliminary data.</text>
</comment>
<evidence type="ECO:0000313" key="2">
    <source>
        <dbReference type="EMBL" id="OCX16104.1"/>
    </source>
</evidence>
<protein>
    <submittedName>
        <fullName evidence="2">Nuclease</fullName>
    </submittedName>
</protein>
<dbReference type="SUPFAM" id="SSF50199">
    <property type="entry name" value="Staphylococcal nuclease"/>
    <property type="match status" value="1"/>
</dbReference>
<evidence type="ECO:0000256" key="1">
    <source>
        <dbReference type="SAM" id="SignalP"/>
    </source>
</evidence>
<name>A0A1C2DMW4_9HYPH</name>
<feature type="signal peptide" evidence="1">
    <location>
        <begin position="1"/>
        <end position="18"/>
    </location>
</feature>
<dbReference type="InterPro" id="IPR035437">
    <property type="entry name" value="SNase_OB-fold_sf"/>
</dbReference>
<keyword evidence="1" id="KW-0732">Signal</keyword>
<dbReference type="Gene3D" id="2.40.50.90">
    <property type="match status" value="1"/>
</dbReference>
<keyword evidence="3" id="KW-1185">Reference proteome</keyword>
<dbReference type="AlphaFoldDB" id="A0A1C2DMW4"/>
<reference evidence="2 3" key="1">
    <citation type="submission" date="2016-08" db="EMBL/GenBank/DDBJ databases">
        <title>Whole genome sequence of Mesorhizobium sp. strain UASWS1009 isolated from industrial sewage.</title>
        <authorList>
            <person name="Crovadore J."/>
            <person name="Calmin G."/>
            <person name="Chablais R."/>
            <person name="Cochard B."/>
            <person name="Lefort F."/>
        </authorList>
    </citation>
    <scope>NUCLEOTIDE SEQUENCE [LARGE SCALE GENOMIC DNA]</scope>
    <source>
        <strain evidence="2 3">UASWS1009</strain>
    </source>
</reference>
<dbReference type="EMBL" id="MDEO01000033">
    <property type="protein sequence ID" value="OCX16104.1"/>
    <property type="molecule type" value="Genomic_DNA"/>
</dbReference>
<dbReference type="STRING" id="1566387.QV13_14600"/>
<accession>A0A1C2DMW4</accession>
<evidence type="ECO:0000313" key="3">
    <source>
        <dbReference type="Proteomes" id="UP000094412"/>
    </source>
</evidence>